<evidence type="ECO:0000313" key="2">
    <source>
        <dbReference type="EMBL" id="MBP1044241.1"/>
    </source>
</evidence>
<dbReference type="Proteomes" id="UP000674938">
    <property type="component" value="Unassembled WGS sequence"/>
</dbReference>
<dbReference type="InterPro" id="IPR036162">
    <property type="entry name" value="Resolvase-like_N_sf"/>
</dbReference>
<dbReference type="EMBL" id="JAEEGA010000024">
    <property type="protein sequence ID" value="MBP1044241.1"/>
    <property type="molecule type" value="Genomic_DNA"/>
</dbReference>
<organism evidence="2 3">
    <name type="scientific">Vagococcus allomyrinae</name>
    <dbReference type="NCBI Taxonomy" id="2794353"/>
    <lineage>
        <taxon>Bacteria</taxon>
        <taxon>Bacillati</taxon>
        <taxon>Bacillota</taxon>
        <taxon>Bacilli</taxon>
        <taxon>Lactobacillales</taxon>
        <taxon>Enterococcaceae</taxon>
        <taxon>Vagococcus</taxon>
    </lineage>
</organism>
<feature type="domain" description="Resolvase/invertase-type recombinase catalytic" evidence="1">
    <location>
        <begin position="3"/>
        <end position="134"/>
    </location>
</feature>
<dbReference type="Gene3D" id="3.40.50.1390">
    <property type="entry name" value="Resolvase, N-terminal catalytic domain"/>
    <property type="match status" value="1"/>
</dbReference>
<sequence>MSVYGYIRKEYPLPTVKQVDELSRCEFEFDELYIEEHDLKSYKELEQLLKSVKPGDHVVVCNLNVFSKGMAEFKQLLMLLSEQGIRLTSLLEDIDTERSPNFYSDVIKVLEIEEQHRRFIIKTSLEKAKLAGKITGRPKIDKQVINEINFLFKHKGKTMREIADICHVSLGTVHKYVSNNETNDKNEVSSIVK</sequence>
<dbReference type="SMART" id="SM00857">
    <property type="entry name" value="Resolvase"/>
    <property type="match status" value="1"/>
</dbReference>
<dbReference type="InterPro" id="IPR006119">
    <property type="entry name" value="Resolv_N"/>
</dbReference>
<protein>
    <submittedName>
        <fullName evidence="2">Recombinase family protein</fullName>
    </submittedName>
</protein>
<dbReference type="Pfam" id="PF00239">
    <property type="entry name" value="Resolvase"/>
    <property type="match status" value="1"/>
</dbReference>
<dbReference type="GO" id="GO:0003677">
    <property type="term" value="F:DNA binding"/>
    <property type="evidence" value="ECO:0007669"/>
    <property type="project" value="InterPro"/>
</dbReference>
<dbReference type="Gene3D" id="1.10.10.60">
    <property type="entry name" value="Homeodomain-like"/>
    <property type="match status" value="1"/>
</dbReference>
<evidence type="ECO:0000259" key="1">
    <source>
        <dbReference type="SMART" id="SM00857"/>
    </source>
</evidence>
<dbReference type="AlphaFoldDB" id="A0A940PIK5"/>
<dbReference type="SUPFAM" id="SSF53041">
    <property type="entry name" value="Resolvase-like"/>
    <property type="match status" value="1"/>
</dbReference>
<accession>A0A940PIK5</accession>
<name>A0A940PIK5_9ENTE</name>
<dbReference type="RefSeq" id="WP_209532561.1">
    <property type="nucleotide sequence ID" value="NZ_JAEEGA010000024.1"/>
</dbReference>
<comment type="caution">
    <text evidence="2">The sequence shown here is derived from an EMBL/GenBank/DDBJ whole genome shotgun (WGS) entry which is preliminary data.</text>
</comment>
<gene>
    <name evidence="2" type="ORF">I6N95_24840</name>
</gene>
<evidence type="ECO:0000313" key="3">
    <source>
        <dbReference type="Proteomes" id="UP000674938"/>
    </source>
</evidence>
<dbReference type="GO" id="GO:0000150">
    <property type="term" value="F:DNA strand exchange activity"/>
    <property type="evidence" value="ECO:0007669"/>
    <property type="project" value="InterPro"/>
</dbReference>
<reference evidence="2" key="1">
    <citation type="submission" date="2020-12" db="EMBL/GenBank/DDBJ databases">
        <title>Vagococcus allomyrinae sp. nov. and Enterococcus lavae sp. nov., isolated from the larvae of Allomyrina dichotoma.</title>
        <authorList>
            <person name="Lee S.D."/>
        </authorList>
    </citation>
    <scope>NUCLEOTIDE SEQUENCE</scope>
    <source>
        <strain evidence="2">BWB3-3</strain>
    </source>
</reference>
<keyword evidence="3" id="KW-1185">Reference proteome</keyword>
<proteinExistence type="predicted"/>